<gene>
    <name evidence="2" type="ORF">AVDCRST_MAG01-01-4439</name>
</gene>
<feature type="non-terminal residue" evidence="2">
    <location>
        <position position="59"/>
    </location>
</feature>
<protein>
    <submittedName>
        <fullName evidence="2">ABC-type dipeptide transport system, periplasmic component</fullName>
    </submittedName>
</protein>
<accession>A0A6J4QT15</accession>
<feature type="region of interest" description="Disordered" evidence="1">
    <location>
        <begin position="1"/>
        <end position="59"/>
    </location>
</feature>
<proteinExistence type="predicted"/>
<evidence type="ECO:0000256" key="1">
    <source>
        <dbReference type="SAM" id="MobiDB-lite"/>
    </source>
</evidence>
<sequence>GRSSLAADHDGSGGPRAGGHRGHRGPEPAQLVLHHVEHDGGAGPHRRAGPYRGRGDGRL</sequence>
<feature type="non-terminal residue" evidence="2">
    <location>
        <position position="1"/>
    </location>
</feature>
<name>A0A6J4QT15_9ACTN</name>
<dbReference type="AlphaFoldDB" id="A0A6J4QT15"/>
<evidence type="ECO:0000313" key="2">
    <source>
        <dbReference type="EMBL" id="CAA9449728.1"/>
    </source>
</evidence>
<organism evidence="2">
    <name type="scientific">uncultured Rubrobacteraceae bacterium</name>
    <dbReference type="NCBI Taxonomy" id="349277"/>
    <lineage>
        <taxon>Bacteria</taxon>
        <taxon>Bacillati</taxon>
        <taxon>Actinomycetota</taxon>
        <taxon>Rubrobacteria</taxon>
        <taxon>Rubrobacterales</taxon>
        <taxon>Rubrobacteraceae</taxon>
        <taxon>environmental samples</taxon>
    </lineage>
</organism>
<reference evidence="2" key="1">
    <citation type="submission" date="2020-02" db="EMBL/GenBank/DDBJ databases">
        <authorList>
            <person name="Meier V. D."/>
        </authorList>
    </citation>
    <scope>NUCLEOTIDE SEQUENCE</scope>
    <source>
        <strain evidence="2">AVDCRST_MAG01</strain>
    </source>
</reference>
<dbReference type="EMBL" id="CADCUW010000576">
    <property type="protein sequence ID" value="CAA9449728.1"/>
    <property type="molecule type" value="Genomic_DNA"/>
</dbReference>